<evidence type="ECO:0000256" key="6">
    <source>
        <dbReference type="ARBA" id="ARBA00023136"/>
    </source>
</evidence>
<keyword evidence="10" id="KW-1185">Reference proteome</keyword>
<dbReference type="GO" id="GO:0016020">
    <property type="term" value="C:membrane"/>
    <property type="evidence" value="ECO:0007669"/>
    <property type="project" value="UniProtKB-SubCell"/>
</dbReference>
<feature type="compositionally biased region" description="Low complexity" evidence="8">
    <location>
        <begin position="494"/>
        <end position="508"/>
    </location>
</feature>
<accession>A0A9Q0E3R8</accession>
<dbReference type="GO" id="GO:0005881">
    <property type="term" value="C:cytoplasmic microtubule"/>
    <property type="evidence" value="ECO:0007669"/>
    <property type="project" value="TreeGrafter"/>
</dbReference>
<keyword evidence="4" id="KW-1133">Transmembrane helix</keyword>
<reference evidence="9" key="1">
    <citation type="submission" date="2022-07" db="EMBL/GenBank/DDBJ databases">
        <title>Chromosome-level genome of Muraenolepis orangiensis.</title>
        <authorList>
            <person name="Kim J."/>
        </authorList>
    </citation>
    <scope>NUCLEOTIDE SEQUENCE</scope>
    <source>
        <strain evidence="9">KU_S4_2022</strain>
        <tissue evidence="9">Muscle</tissue>
    </source>
</reference>
<dbReference type="OrthoDB" id="5807119at2759"/>
<comment type="caution">
    <text evidence="9">The sequence shown here is derived from an EMBL/GenBank/DDBJ whole genome shotgun (WGS) entry which is preliminary data.</text>
</comment>
<feature type="region of interest" description="Disordered" evidence="8">
    <location>
        <begin position="482"/>
        <end position="511"/>
    </location>
</feature>
<keyword evidence="6" id="KW-0472">Membrane</keyword>
<feature type="compositionally biased region" description="Polar residues" evidence="8">
    <location>
        <begin position="63"/>
        <end position="77"/>
    </location>
</feature>
<dbReference type="EMBL" id="JANIIK010000109">
    <property type="protein sequence ID" value="KAJ3598310.1"/>
    <property type="molecule type" value="Genomic_DNA"/>
</dbReference>
<sequence>MGPFQEYEEKKSPEKGSPRSRIPRLVLHPFRPKDEGSPVSESPTSSEEEAKECDLSSDRSKRTISTNSFCSGPQRQTAVKRVRLMGESSVEHAASRHNREPRSAVRPRGSEADFSSSSSTHSLRKKEGRHPDFAGKRTPHRITQPVFRPAGSPVANRDSELFAPYGAMGASASITSSSSSYSSPTPRRVKLGRYHSCGDNHGVMAPHPEQYLTPLQQKEVNIRHLKTKLMEAGTVIHDREADVEELKSQLGRMREDWIEEECRRVEAQLSLKEARKEIRQLRQVVETMKGSLLEKDQGIQKYFIDINIQNRKLESLLQSIELAQSGSNFQDDPSLDFLCDGPGGGGKKSKMEEQGLGEAAEEMADSGLLLNDEMANRVDILEQVLMSTAVDFNQDIGCKLRAGEGPGVSTLLEEESTAISKKPCFTPYLNTSGSTEPPKAENKEMQTEGTPASPDLQALLLQLLKLHGGMVGDTSFGPLGGADLPATSPVPTHAQAAATTTTTGGSSAIPTESLESFADSGVGSSMEPAEGRRFMEELDFNVCEGAPKEAPEVSGETKRYWSNSFLVDLVAVAAPMLPTVAWLYTRHGVDGSVPVYNIASLIRGCCIMGLRSLRNVA</sequence>
<comment type="subcellular location">
    <subcellularLocation>
        <location evidence="1">Membrane</location>
        <topology evidence="1">Single-pass membrane protein</topology>
    </subcellularLocation>
</comment>
<proteinExistence type="predicted"/>
<dbReference type="InterPro" id="IPR028197">
    <property type="entry name" value="Syntaphilin/Syntabulin"/>
</dbReference>
<dbReference type="GO" id="GO:0019896">
    <property type="term" value="P:axonal transport of mitochondrion"/>
    <property type="evidence" value="ECO:0007669"/>
    <property type="project" value="TreeGrafter"/>
</dbReference>
<dbReference type="Pfam" id="PF15290">
    <property type="entry name" value="Syntaphilin"/>
    <property type="match status" value="1"/>
</dbReference>
<gene>
    <name evidence="9" type="ORF">NHX12_001821</name>
</gene>
<feature type="coiled-coil region" evidence="7">
    <location>
        <begin position="236"/>
        <end position="291"/>
    </location>
</feature>
<evidence type="ECO:0000256" key="7">
    <source>
        <dbReference type="SAM" id="Coils"/>
    </source>
</evidence>
<feature type="compositionally biased region" description="Basic and acidic residues" evidence="8">
    <location>
        <begin position="7"/>
        <end position="17"/>
    </location>
</feature>
<dbReference type="GO" id="GO:0060074">
    <property type="term" value="P:synapse maturation"/>
    <property type="evidence" value="ECO:0007669"/>
    <property type="project" value="TreeGrafter"/>
</dbReference>
<organism evidence="9 10">
    <name type="scientific">Muraenolepis orangiensis</name>
    <name type="common">Patagonian moray cod</name>
    <dbReference type="NCBI Taxonomy" id="630683"/>
    <lineage>
        <taxon>Eukaryota</taxon>
        <taxon>Metazoa</taxon>
        <taxon>Chordata</taxon>
        <taxon>Craniata</taxon>
        <taxon>Vertebrata</taxon>
        <taxon>Euteleostomi</taxon>
        <taxon>Actinopterygii</taxon>
        <taxon>Neopterygii</taxon>
        <taxon>Teleostei</taxon>
        <taxon>Neoteleostei</taxon>
        <taxon>Acanthomorphata</taxon>
        <taxon>Zeiogadaria</taxon>
        <taxon>Gadariae</taxon>
        <taxon>Gadiformes</taxon>
        <taxon>Muraenolepidoidei</taxon>
        <taxon>Muraenolepididae</taxon>
        <taxon>Muraenolepis</taxon>
    </lineage>
</organism>
<evidence type="ECO:0000256" key="2">
    <source>
        <dbReference type="ARBA" id="ARBA00022553"/>
    </source>
</evidence>
<feature type="region of interest" description="Disordered" evidence="8">
    <location>
        <begin position="423"/>
        <end position="451"/>
    </location>
</feature>
<keyword evidence="3" id="KW-0812">Transmembrane</keyword>
<dbReference type="PANTHER" id="PTHR16208:SF4">
    <property type="entry name" value="SYNTABULIN"/>
    <property type="match status" value="1"/>
</dbReference>
<keyword evidence="5 7" id="KW-0175">Coiled coil</keyword>
<evidence type="ECO:0000256" key="5">
    <source>
        <dbReference type="ARBA" id="ARBA00023054"/>
    </source>
</evidence>
<protein>
    <recommendedName>
        <fullName evidence="11">Syntabulin</fullName>
    </recommendedName>
</protein>
<evidence type="ECO:0008006" key="11">
    <source>
        <dbReference type="Google" id="ProtNLM"/>
    </source>
</evidence>
<feature type="compositionally biased region" description="Basic and acidic residues" evidence="8">
    <location>
        <begin position="52"/>
        <end position="61"/>
    </location>
</feature>
<keyword evidence="2" id="KW-0597">Phosphoprotein</keyword>
<feature type="region of interest" description="Disordered" evidence="8">
    <location>
        <begin position="1"/>
        <end position="155"/>
    </location>
</feature>
<dbReference type="GO" id="GO:1904115">
    <property type="term" value="C:axon cytoplasm"/>
    <property type="evidence" value="ECO:0007669"/>
    <property type="project" value="GOC"/>
</dbReference>
<dbReference type="AlphaFoldDB" id="A0A9Q0E3R8"/>
<evidence type="ECO:0000256" key="1">
    <source>
        <dbReference type="ARBA" id="ARBA00004167"/>
    </source>
</evidence>
<evidence type="ECO:0000256" key="8">
    <source>
        <dbReference type="SAM" id="MobiDB-lite"/>
    </source>
</evidence>
<evidence type="ECO:0000256" key="3">
    <source>
        <dbReference type="ARBA" id="ARBA00022692"/>
    </source>
</evidence>
<feature type="compositionally biased region" description="Basic and acidic residues" evidence="8">
    <location>
        <begin position="89"/>
        <end position="111"/>
    </location>
</feature>
<dbReference type="PANTHER" id="PTHR16208">
    <property type="entry name" value="MICROTUBULE-ASSOCIATED PROTEIN/SYNTAPHILIN"/>
    <property type="match status" value="1"/>
</dbReference>
<dbReference type="Proteomes" id="UP001148018">
    <property type="component" value="Unassembled WGS sequence"/>
</dbReference>
<name>A0A9Q0E3R8_9TELE</name>
<evidence type="ECO:0000313" key="9">
    <source>
        <dbReference type="EMBL" id="KAJ3598310.1"/>
    </source>
</evidence>
<evidence type="ECO:0000256" key="4">
    <source>
        <dbReference type="ARBA" id="ARBA00022989"/>
    </source>
</evidence>
<evidence type="ECO:0000313" key="10">
    <source>
        <dbReference type="Proteomes" id="UP001148018"/>
    </source>
</evidence>